<reference evidence="1" key="1">
    <citation type="journal article" date="2017" name="Nature">
        <title>The sunflower genome provides insights into oil metabolism, flowering and Asterid evolution.</title>
        <authorList>
            <person name="Badouin H."/>
            <person name="Gouzy J."/>
            <person name="Grassa C.J."/>
            <person name="Murat F."/>
            <person name="Staton S.E."/>
            <person name="Cottret L."/>
            <person name="Lelandais-Briere C."/>
            <person name="Owens G.L."/>
            <person name="Carrere S."/>
            <person name="Mayjonade B."/>
            <person name="Legrand L."/>
            <person name="Gill N."/>
            <person name="Kane N.C."/>
            <person name="Bowers J.E."/>
            <person name="Hubner S."/>
            <person name="Bellec A."/>
            <person name="Berard A."/>
            <person name="Berges H."/>
            <person name="Blanchet N."/>
            <person name="Boniface M.C."/>
            <person name="Brunel D."/>
            <person name="Catrice O."/>
            <person name="Chaidir N."/>
            <person name="Claudel C."/>
            <person name="Donnadieu C."/>
            <person name="Faraut T."/>
            <person name="Fievet G."/>
            <person name="Helmstetter N."/>
            <person name="King M."/>
            <person name="Knapp S.J."/>
            <person name="Lai Z."/>
            <person name="Le Paslier M.C."/>
            <person name="Lippi Y."/>
            <person name="Lorenzon L."/>
            <person name="Mandel J.R."/>
            <person name="Marage G."/>
            <person name="Marchand G."/>
            <person name="Marquand E."/>
            <person name="Bret-Mestries E."/>
            <person name="Morien E."/>
            <person name="Nambeesan S."/>
            <person name="Nguyen T."/>
            <person name="Pegot-Espagnet P."/>
            <person name="Pouilly N."/>
            <person name="Raftis F."/>
            <person name="Sallet E."/>
            <person name="Schiex T."/>
            <person name="Thomas J."/>
            <person name="Vandecasteele C."/>
            <person name="Vares D."/>
            <person name="Vear F."/>
            <person name="Vautrin S."/>
            <person name="Crespi M."/>
            <person name="Mangin B."/>
            <person name="Burke J.M."/>
            <person name="Salse J."/>
            <person name="Munos S."/>
            <person name="Vincourt P."/>
            <person name="Rieseberg L.H."/>
            <person name="Langlade N.B."/>
        </authorList>
    </citation>
    <scope>NUCLEOTIDE SEQUENCE</scope>
    <source>
        <tissue evidence="1">Leaves</tissue>
    </source>
</reference>
<dbReference type="EMBL" id="MNCJ02000329">
    <property type="protein sequence ID" value="KAF5771046.1"/>
    <property type="molecule type" value="Genomic_DNA"/>
</dbReference>
<proteinExistence type="predicted"/>
<keyword evidence="2" id="KW-1185">Reference proteome</keyword>
<organism evidence="1 2">
    <name type="scientific">Helianthus annuus</name>
    <name type="common">Common sunflower</name>
    <dbReference type="NCBI Taxonomy" id="4232"/>
    <lineage>
        <taxon>Eukaryota</taxon>
        <taxon>Viridiplantae</taxon>
        <taxon>Streptophyta</taxon>
        <taxon>Embryophyta</taxon>
        <taxon>Tracheophyta</taxon>
        <taxon>Spermatophyta</taxon>
        <taxon>Magnoliopsida</taxon>
        <taxon>eudicotyledons</taxon>
        <taxon>Gunneridae</taxon>
        <taxon>Pentapetalae</taxon>
        <taxon>asterids</taxon>
        <taxon>campanulids</taxon>
        <taxon>Asterales</taxon>
        <taxon>Asteraceae</taxon>
        <taxon>Asteroideae</taxon>
        <taxon>Heliantheae alliance</taxon>
        <taxon>Heliantheae</taxon>
        <taxon>Helianthus</taxon>
    </lineage>
</organism>
<evidence type="ECO:0000313" key="1">
    <source>
        <dbReference type="EMBL" id="KAF5771046.1"/>
    </source>
</evidence>
<evidence type="ECO:0000313" key="2">
    <source>
        <dbReference type="Proteomes" id="UP000215914"/>
    </source>
</evidence>
<gene>
    <name evidence="1" type="ORF">HanXRQr2_Chr14g0666161</name>
</gene>
<accession>A0A9K3ECP1</accession>
<protein>
    <submittedName>
        <fullName evidence="1">Uncharacterized protein</fullName>
    </submittedName>
</protein>
<dbReference type="AlphaFoldDB" id="A0A9K3ECP1"/>
<name>A0A9K3ECP1_HELAN</name>
<sequence length="55" mass="6260">MMNVMKPIYLVQSEPPSFSFLLMLSHRSICVSFFISKTFILVCKTSMLSNCGFFG</sequence>
<dbReference type="Gramene" id="mRNA:HanXRQr2_Chr14g0666161">
    <property type="protein sequence ID" value="CDS:HanXRQr2_Chr14g0666161.1"/>
    <property type="gene ID" value="HanXRQr2_Chr14g0666161"/>
</dbReference>
<dbReference type="Proteomes" id="UP000215914">
    <property type="component" value="Unassembled WGS sequence"/>
</dbReference>
<reference evidence="1" key="2">
    <citation type="submission" date="2020-06" db="EMBL/GenBank/DDBJ databases">
        <title>Helianthus annuus Genome sequencing and assembly Release 2.</title>
        <authorList>
            <person name="Gouzy J."/>
            <person name="Langlade N."/>
            <person name="Munos S."/>
        </authorList>
    </citation>
    <scope>NUCLEOTIDE SEQUENCE</scope>
    <source>
        <tissue evidence="1">Leaves</tissue>
    </source>
</reference>
<comment type="caution">
    <text evidence="1">The sequence shown here is derived from an EMBL/GenBank/DDBJ whole genome shotgun (WGS) entry which is preliminary data.</text>
</comment>